<evidence type="ECO:0000313" key="2">
    <source>
        <dbReference type="EMBL" id="GHP09509.1"/>
    </source>
</evidence>
<feature type="compositionally biased region" description="Basic and acidic residues" evidence="1">
    <location>
        <begin position="108"/>
        <end position="124"/>
    </location>
</feature>
<feature type="compositionally biased region" description="Polar residues" evidence="1">
    <location>
        <begin position="1"/>
        <end position="13"/>
    </location>
</feature>
<protein>
    <submittedName>
        <fullName evidence="2">Uncharacterized protein</fullName>
    </submittedName>
</protein>
<feature type="compositionally biased region" description="Basic and acidic residues" evidence="1">
    <location>
        <begin position="16"/>
        <end position="26"/>
    </location>
</feature>
<feature type="region of interest" description="Disordered" evidence="1">
    <location>
        <begin position="1"/>
        <end position="131"/>
    </location>
</feature>
<accession>A0A830HX79</accession>
<dbReference type="Proteomes" id="UP000660262">
    <property type="component" value="Unassembled WGS sequence"/>
</dbReference>
<keyword evidence="3" id="KW-1185">Reference proteome</keyword>
<gene>
    <name evidence="2" type="ORF">PPROV_000824400</name>
</gene>
<evidence type="ECO:0000256" key="1">
    <source>
        <dbReference type="SAM" id="MobiDB-lite"/>
    </source>
</evidence>
<sequence>MGEPLSPNTSASISAVEREWESRLMDPEPSEELQQFRTPGFGLPPRALSSLGGHRASAQRSQVLPALDAEAGSPMGLARAGSNMKKKRLSPMEKPLPPDWQSPSPIERPLDGKSERAAKGELPRPRYGGRRQSTVYAETRLYRLRACFYKVRRAERLETGVA</sequence>
<proteinExistence type="predicted"/>
<dbReference type="AlphaFoldDB" id="A0A830HX79"/>
<organism evidence="2 3">
    <name type="scientific">Pycnococcus provasolii</name>
    <dbReference type="NCBI Taxonomy" id="41880"/>
    <lineage>
        <taxon>Eukaryota</taxon>
        <taxon>Viridiplantae</taxon>
        <taxon>Chlorophyta</taxon>
        <taxon>Pseudoscourfieldiophyceae</taxon>
        <taxon>Pseudoscourfieldiales</taxon>
        <taxon>Pycnococcaceae</taxon>
        <taxon>Pycnococcus</taxon>
    </lineage>
</organism>
<name>A0A830HX79_9CHLO</name>
<reference evidence="2" key="1">
    <citation type="submission" date="2020-10" db="EMBL/GenBank/DDBJ databases">
        <title>Unveiling of a novel bifunctional photoreceptor, Dualchrome1, isolated from a cosmopolitan green alga.</title>
        <authorList>
            <person name="Suzuki S."/>
            <person name="Kawachi M."/>
        </authorList>
    </citation>
    <scope>NUCLEOTIDE SEQUENCE</scope>
    <source>
        <strain evidence="2">NIES 2893</strain>
    </source>
</reference>
<comment type="caution">
    <text evidence="2">The sequence shown here is derived from an EMBL/GenBank/DDBJ whole genome shotgun (WGS) entry which is preliminary data.</text>
</comment>
<dbReference type="EMBL" id="BNJQ01000025">
    <property type="protein sequence ID" value="GHP09509.1"/>
    <property type="molecule type" value="Genomic_DNA"/>
</dbReference>
<evidence type="ECO:0000313" key="3">
    <source>
        <dbReference type="Proteomes" id="UP000660262"/>
    </source>
</evidence>